<reference evidence="6" key="1">
    <citation type="submission" date="2021-06" db="EMBL/GenBank/DDBJ databases">
        <authorList>
            <person name="Kallberg Y."/>
            <person name="Tangrot J."/>
            <person name="Rosling A."/>
        </authorList>
    </citation>
    <scope>NUCLEOTIDE SEQUENCE</scope>
    <source>
        <strain evidence="6">MA453B</strain>
    </source>
</reference>
<dbReference type="Gene3D" id="3.40.50.1820">
    <property type="entry name" value="alpha/beta hydrolase"/>
    <property type="match status" value="1"/>
</dbReference>
<keyword evidence="2 4" id="KW-0121">Carboxypeptidase</keyword>
<dbReference type="SUPFAM" id="SSF53474">
    <property type="entry name" value="alpha/beta-Hydrolases"/>
    <property type="match status" value="1"/>
</dbReference>
<keyword evidence="4" id="KW-0378">Hydrolase</keyword>
<keyword evidence="7" id="KW-1185">Reference proteome</keyword>
<dbReference type="PROSITE" id="PS00131">
    <property type="entry name" value="CARBOXYPEPT_SER_SER"/>
    <property type="match status" value="1"/>
</dbReference>
<dbReference type="Pfam" id="PF00450">
    <property type="entry name" value="Peptidase_S10"/>
    <property type="match status" value="1"/>
</dbReference>
<comment type="similarity">
    <text evidence="1 4">Belongs to the peptidase S10 family.</text>
</comment>
<proteinExistence type="inferred from homology"/>
<evidence type="ECO:0000313" key="7">
    <source>
        <dbReference type="Proteomes" id="UP000789405"/>
    </source>
</evidence>
<dbReference type="InterPro" id="IPR001563">
    <property type="entry name" value="Peptidase_S10"/>
</dbReference>
<dbReference type="AlphaFoldDB" id="A0A9N9D9P4"/>
<dbReference type="InterPro" id="IPR018202">
    <property type="entry name" value="Ser_caboxypep_ser_AS"/>
</dbReference>
<feature type="transmembrane region" description="Helical" evidence="5">
    <location>
        <begin position="16"/>
        <end position="37"/>
    </location>
</feature>
<dbReference type="InterPro" id="IPR029058">
    <property type="entry name" value="AB_hydrolase_fold"/>
</dbReference>
<dbReference type="OrthoDB" id="443318at2759"/>
<keyword evidence="3" id="KW-0325">Glycoprotein</keyword>
<dbReference type="GO" id="GO:0004185">
    <property type="term" value="F:serine-type carboxypeptidase activity"/>
    <property type="evidence" value="ECO:0007669"/>
    <property type="project" value="UniProtKB-UniRule"/>
</dbReference>
<dbReference type="PANTHER" id="PTHR11802">
    <property type="entry name" value="SERINE PROTEASE FAMILY S10 SERINE CARBOXYPEPTIDASE"/>
    <property type="match status" value="1"/>
</dbReference>
<evidence type="ECO:0000256" key="5">
    <source>
        <dbReference type="SAM" id="Phobius"/>
    </source>
</evidence>
<keyword evidence="5" id="KW-0812">Transmembrane</keyword>
<keyword evidence="4" id="KW-0645">Protease</keyword>
<evidence type="ECO:0000313" key="6">
    <source>
        <dbReference type="EMBL" id="CAG8627740.1"/>
    </source>
</evidence>
<evidence type="ECO:0000256" key="1">
    <source>
        <dbReference type="ARBA" id="ARBA00009431"/>
    </source>
</evidence>
<dbReference type="GO" id="GO:0006508">
    <property type="term" value="P:proteolysis"/>
    <property type="evidence" value="ECO:0007669"/>
    <property type="project" value="UniProtKB-KW"/>
</dbReference>
<keyword evidence="5" id="KW-1133">Transmembrane helix</keyword>
<organism evidence="6 7">
    <name type="scientific">Dentiscutata erythropus</name>
    <dbReference type="NCBI Taxonomy" id="1348616"/>
    <lineage>
        <taxon>Eukaryota</taxon>
        <taxon>Fungi</taxon>
        <taxon>Fungi incertae sedis</taxon>
        <taxon>Mucoromycota</taxon>
        <taxon>Glomeromycotina</taxon>
        <taxon>Glomeromycetes</taxon>
        <taxon>Diversisporales</taxon>
        <taxon>Gigasporaceae</taxon>
        <taxon>Dentiscutata</taxon>
    </lineage>
</organism>
<evidence type="ECO:0000256" key="2">
    <source>
        <dbReference type="ARBA" id="ARBA00022645"/>
    </source>
</evidence>
<dbReference type="PRINTS" id="PR00724">
    <property type="entry name" value="CRBOXYPTASEC"/>
</dbReference>
<name>A0A9N9D9P4_9GLOM</name>
<protein>
    <recommendedName>
        <fullName evidence="4">Carboxypeptidase</fullName>
        <ecNumber evidence="4">3.4.16.-</ecNumber>
    </recommendedName>
</protein>
<gene>
    <name evidence="6" type="ORF">DERYTH_LOCUS8984</name>
</gene>
<dbReference type="GO" id="GO:0000324">
    <property type="term" value="C:fungal-type vacuole"/>
    <property type="evidence" value="ECO:0007669"/>
    <property type="project" value="TreeGrafter"/>
</dbReference>
<accession>A0A9N9D9P4</accession>
<comment type="caution">
    <text evidence="6">The sequence shown here is derived from an EMBL/GenBank/DDBJ whole genome shotgun (WGS) entry which is preliminary data.</text>
</comment>
<dbReference type="PANTHER" id="PTHR11802:SF64">
    <property type="entry name" value="CARBOXYPEPTIDASE"/>
    <property type="match status" value="1"/>
</dbReference>
<evidence type="ECO:0000256" key="3">
    <source>
        <dbReference type="ARBA" id="ARBA00023180"/>
    </source>
</evidence>
<dbReference type="EC" id="3.4.16.-" evidence="4"/>
<dbReference type="Gene3D" id="1.10.287.410">
    <property type="match status" value="1"/>
</dbReference>
<evidence type="ECO:0000256" key="4">
    <source>
        <dbReference type="RuleBase" id="RU361156"/>
    </source>
</evidence>
<dbReference type="EMBL" id="CAJVPY010004775">
    <property type="protein sequence ID" value="CAG8627740.1"/>
    <property type="molecule type" value="Genomic_DNA"/>
</dbReference>
<dbReference type="Proteomes" id="UP000789405">
    <property type="component" value="Unassembled WGS sequence"/>
</dbReference>
<sequence length="526" mass="58545">MVNFRLLRNSSSNLHLSLFSLQLHFVVIWLLCVALFVDAGKNYGKSHLPFRKSHLPFRKSHLPLQKSQLPIHEKSQLPVHEKIPLPINEKNQLPIHEKNPLPINEKSRLSLNKSPLSISLNLSPSNSNSNSNQNFSSSNFSPLTLYLNGGPGCSSMIGAFQEMGPCTSLPNGTNTTINPNSWNTVSNLLFIDQPNGAGFSYGGNYVTSSQQAASNLYEFLKEWISCFPQYASLPFHIFGESYAGRYIPILASMILCNTTDVSVLNVQTPLLSLNVGSQSPMMNLKTIGIGDGWMDPMRQYASLIDYSQQNSLLTSDVIANMSAAYPTCKSLLSTCYNTSTNQDCSNADDYCYNNVFTPFVSNLNCNIDDIKATWDSSPDEDYLNYLARPEVMSAIGVKTPYTECSNDAYMAFTETADLQVARSTMPQIAQILNAGIPTLLYFGDSDANCNWIGGLNISKSLNWKYQTNFNSATLRKFIVNNQPVGQVQSSNGLTFLKMNQAGHEVPYYQPQNSLQMFTRWINNKQM</sequence>
<keyword evidence="5" id="KW-0472">Membrane</keyword>